<dbReference type="Proteomes" id="UP000324897">
    <property type="component" value="Unassembled WGS sequence"/>
</dbReference>
<feature type="transmembrane region" description="Helical" evidence="1">
    <location>
        <begin position="68"/>
        <end position="92"/>
    </location>
</feature>
<gene>
    <name evidence="2" type="ORF">EJB05_18098</name>
</gene>
<feature type="non-terminal residue" evidence="2">
    <location>
        <position position="1"/>
    </location>
</feature>
<keyword evidence="1" id="KW-0812">Transmembrane</keyword>
<dbReference type="OrthoDB" id="10549222at2759"/>
<reference evidence="2 3" key="1">
    <citation type="journal article" date="2019" name="Sci. Rep.">
        <title>A high-quality genome of Eragrostis curvula grass provides insights into Poaceae evolution and supports new strategies to enhance forage quality.</title>
        <authorList>
            <person name="Carballo J."/>
            <person name="Santos B.A.C.M."/>
            <person name="Zappacosta D."/>
            <person name="Garbus I."/>
            <person name="Selva J.P."/>
            <person name="Gallo C.A."/>
            <person name="Diaz A."/>
            <person name="Albertini E."/>
            <person name="Caccamo M."/>
            <person name="Echenique V."/>
        </authorList>
    </citation>
    <scope>NUCLEOTIDE SEQUENCE [LARGE SCALE GENOMIC DNA]</scope>
    <source>
        <strain evidence="3">cv. Victoria</strain>
        <tissue evidence="2">Leaf</tissue>
    </source>
</reference>
<keyword evidence="3" id="KW-1185">Reference proteome</keyword>
<keyword evidence="1" id="KW-1133">Transmembrane helix</keyword>
<sequence>MSGPAFIPPFCACARVSQEKQHGHLHRPLLVVVDDLAYREMEEGVPLPVKRDPTVLRPSYAVWKCFNIFYMCLTTVLGMAMLAFLFASRFVYHDNPTPQDPFKMIALTIIALCVMGTGYIPTLNQYCGEL</sequence>
<keyword evidence="1" id="KW-0472">Membrane</keyword>
<name>A0A5J9VK61_9POAL</name>
<dbReference type="Gramene" id="TVU36178">
    <property type="protein sequence ID" value="TVU36178"/>
    <property type="gene ID" value="EJB05_18098"/>
</dbReference>
<dbReference type="AlphaFoldDB" id="A0A5J9VK61"/>
<accession>A0A5J9VK61</accession>
<feature type="transmembrane region" description="Helical" evidence="1">
    <location>
        <begin position="104"/>
        <end position="122"/>
    </location>
</feature>
<dbReference type="EMBL" id="RWGY01000009">
    <property type="protein sequence ID" value="TVU36178.1"/>
    <property type="molecule type" value="Genomic_DNA"/>
</dbReference>
<evidence type="ECO:0000313" key="3">
    <source>
        <dbReference type="Proteomes" id="UP000324897"/>
    </source>
</evidence>
<evidence type="ECO:0000313" key="2">
    <source>
        <dbReference type="EMBL" id="TVU36178.1"/>
    </source>
</evidence>
<protein>
    <submittedName>
        <fullName evidence="2">Uncharacterized protein</fullName>
    </submittedName>
</protein>
<organism evidence="2 3">
    <name type="scientific">Eragrostis curvula</name>
    <name type="common">weeping love grass</name>
    <dbReference type="NCBI Taxonomy" id="38414"/>
    <lineage>
        <taxon>Eukaryota</taxon>
        <taxon>Viridiplantae</taxon>
        <taxon>Streptophyta</taxon>
        <taxon>Embryophyta</taxon>
        <taxon>Tracheophyta</taxon>
        <taxon>Spermatophyta</taxon>
        <taxon>Magnoliopsida</taxon>
        <taxon>Liliopsida</taxon>
        <taxon>Poales</taxon>
        <taxon>Poaceae</taxon>
        <taxon>PACMAD clade</taxon>
        <taxon>Chloridoideae</taxon>
        <taxon>Eragrostideae</taxon>
        <taxon>Eragrostidinae</taxon>
        <taxon>Eragrostis</taxon>
    </lineage>
</organism>
<comment type="caution">
    <text evidence="2">The sequence shown here is derived from an EMBL/GenBank/DDBJ whole genome shotgun (WGS) entry which is preliminary data.</text>
</comment>
<evidence type="ECO:0000256" key="1">
    <source>
        <dbReference type="SAM" id="Phobius"/>
    </source>
</evidence>
<proteinExistence type="predicted"/>